<name>A0A5B2XAA9_9PSEU</name>
<sequence>MTSNEPDLKALFRNALDAEPPLRIDTAGLVRAGRRRARVRRMAMMGGVVGAVVAVVVGTATIASFGQAARQVTPASPSSTSRTTSAPPSSSQQSSPTPSYANVPSNDAHARELSVVLGQGMPAPAGMQALPSPGFNSAFDFVNKPGRYTAVGELKDVQGTGKLSVEVAYGKPGSPNLTCLDVSQSSGPWDNCNAASMDGMPVVMTARTRGSAIVWQLATRRSDGSRVTAVSENTSDNPSSPGPVQRPFPPMDFGALNRIVNLPGLTY</sequence>
<evidence type="ECO:0000313" key="3">
    <source>
        <dbReference type="EMBL" id="KAA2260136.1"/>
    </source>
</evidence>
<reference evidence="3 4" key="1">
    <citation type="submission" date="2019-09" db="EMBL/GenBank/DDBJ databases">
        <title>Goodfellowia gen. nov., a new genus of the Pseudonocardineae related to Actinoalloteichus, containing Goodfellowia coeruleoviolacea gen. nov., comb. nov. gen. nov., comb. nov.</title>
        <authorList>
            <person name="Labeda D."/>
        </authorList>
    </citation>
    <scope>NUCLEOTIDE SEQUENCE [LARGE SCALE GENOMIC DNA]</scope>
    <source>
        <strain evidence="3 4">AN110305</strain>
    </source>
</reference>
<evidence type="ECO:0000256" key="2">
    <source>
        <dbReference type="SAM" id="Phobius"/>
    </source>
</evidence>
<feature type="region of interest" description="Disordered" evidence="1">
    <location>
        <begin position="224"/>
        <end position="250"/>
    </location>
</feature>
<dbReference type="Proteomes" id="UP000323454">
    <property type="component" value="Unassembled WGS sequence"/>
</dbReference>
<feature type="compositionally biased region" description="Pro residues" evidence="1">
    <location>
        <begin position="240"/>
        <end position="250"/>
    </location>
</feature>
<protein>
    <submittedName>
        <fullName evidence="3">Uncharacterized protein</fullName>
    </submittedName>
</protein>
<keyword evidence="4" id="KW-1185">Reference proteome</keyword>
<gene>
    <name evidence="3" type="ORF">F0L68_20650</name>
</gene>
<feature type="transmembrane region" description="Helical" evidence="2">
    <location>
        <begin position="43"/>
        <end position="66"/>
    </location>
</feature>
<keyword evidence="2" id="KW-1133">Transmembrane helix</keyword>
<keyword evidence="2" id="KW-0812">Transmembrane</keyword>
<organism evidence="3 4">
    <name type="scientific">Solihabitans fulvus</name>
    <dbReference type="NCBI Taxonomy" id="1892852"/>
    <lineage>
        <taxon>Bacteria</taxon>
        <taxon>Bacillati</taxon>
        <taxon>Actinomycetota</taxon>
        <taxon>Actinomycetes</taxon>
        <taxon>Pseudonocardiales</taxon>
        <taxon>Pseudonocardiaceae</taxon>
        <taxon>Solihabitans</taxon>
    </lineage>
</organism>
<dbReference type="AlphaFoldDB" id="A0A5B2XAA9"/>
<evidence type="ECO:0000256" key="1">
    <source>
        <dbReference type="SAM" id="MobiDB-lite"/>
    </source>
</evidence>
<keyword evidence="2" id="KW-0472">Membrane</keyword>
<feature type="compositionally biased region" description="Polar residues" evidence="1">
    <location>
        <begin position="228"/>
        <end position="239"/>
    </location>
</feature>
<accession>A0A5B2XAA9</accession>
<comment type="caution">
    <text evidence="3">The sequence shown here is derived from an EMBL/GenBank/DDBJ whole genome shotgun (WGS) entry which is preliminary data.</text>
</comment>
<evidence type="ECO:0000313" key="4">
    <source>
        <dbReference type="Proteomes" id="UP000323454"/>
    </source>
</evidence>
<feature type="region of interest" description="Disordered" evidence="1">
    <location>
        <begin position="67"/>
        <end position="105"/>
    </location>
</feature>
<proteinExistence type="predicted"/>
<reference evidence="3 4" key="2">
    <citation type="submission" date="2019-09" db="EMBL/GenBank/DDBJ databases">
        <authorList>
            <person name="Jin C."/>
        </authorList>
    </citation>
    <scope>NUCLEOTIDE SEQUENCE [LARGE SCALE GENOMIC DNA]</scope>
    <source>
        <strain evidence="3 4">AN110305</strain>
    </source>
</reference>
<dbReference type="RefSeq" id="WP_149851265.1">
    <property type="nucleotide sequence ID" value="NZ_VUOB01000037.1"/>
</dbReference>
<feature type="compositionally biased region" description="Low complexity" evidence="1">
    <location>
        <begin position="73"/>
        <end position="99"/>
    </location>
</feature>
<dbReference type="EMBL" id="VUOB01000037">
    <property type="protein sequence ID" value="KAA2260136.1"/>
    <property type="molecule type" value="Genomic_DNA"/>
</dbReference>